<dbReference type="EMBL" id="CP109491">
    <property type="protein sequence ID" value="WUX41846.1"/>
    <property type="molecule type" value="Genomic_DNA"/>
</dbReference>
<evidence type="ECO:0000313" key="2">
    <source>
        <dbReference type="Proteomes" id="UP001431926"/>
    </source>
</evidence>
<protein>
    <submittedName>
        <fullName evidence="1">Uncharacterized protein</fullName>
    </submittedName>
</protein>
<evidence type="ECO:0000313" key="1">
    <source>
        <dbReference type="EMBL" id="WUX41846.1"/>
    </source>
</evidence>
<dbReference type="RefSeq" id="WP_329359897.1">
    <property type="nucleotide sequence ID" value="NZ_CP109490.1"/>
</dbReference>
<dbReference type="Proteomes" id="UP001431926">
    <property type="component" value="Chromosome"/>
</dbReference>
<gene>
    <name evidence="1" type="ORF">OG367_38990</name>
</gene>
<organism evidence="1 2">
    <name type="scientific">Streptomyces anulatus</name>
    <name type="common">Streptomyces chrysomallus</name>
    <dbReference type="NCBI Taxonomy" id="1892"/>
    <lineage>
        <taxon>Bacteria</taxon>
        <taxon>Bacillati</taxon>
        <taxon>Actinomycetota</taxon>
        <taxon>Actinomycetes</taxon>
        <taxon>Kitasatosporales</taxon>
        <taxon>Streptomycetaceae</taxon>
        <taxon>Streptomyces</taxon>
    </lineage>
</organism>
<keyword evidence="2" id="KW-1185">Reference proteome</keyword>
<name>A0ABZ1ZSV2_STRAQ</name>
<sequence length="361" mass="38997">MGFGAGCRCSLLAGFGELPGSGGRLGQLLGGLERLVRRPSCSDRRCDVGTRLDIGGECGNCGNVVHIRRACRARTVAEIGRELPHLCDDERRRVLEERLREHAAAEVEDLVWRQERARAERARRAAVRAADQERAEDERAAAAAAEAVCQALACEDCGQQQAGGLCEACGYRRRTETLTVETGLLAVTWAAVLDDRDDIDAVTAGVRASLEADIKHTQREFLDSVQPGELDTDPAGAAAVLAFAALQTVEAALSDYRSNALERLGRTEEAEAEARRAYKTEQGRRWFRHNPNGADAIAAATKAAATARGRAAVYLLTTRLKQLREQTAARTGQAPAVPWRDRLPELAARPLHTDTAGAVIA</sequence>
<proteinExistence type="predicted"/>
<accession>A0ABZ1ZSV2</accession>
<reference evidence="1" key="1">
    <citation type="submission" date="2022-10" db="EMBL/GenBank/DDBJ databases">
        <title>The complete genomes of actinobacterial strains from the NBC collection.</title>
        <authorList>
            <person name="Joergensen T.S."/>
            <person name="Alvarez Arevalo M."/>
            <person name="Sterndorff E.B."/>
            <person name="Faurdal D."/>
            <person name="Vuksanovic O."/>
            <person name="Mourched A.-S."/>
            <person name="Charusanti P."/>
            <person name="Shaw S."/>
            <person name="Blin K."/>
            <person name="Weber T."/>
        </authorList>
    </citation>
    <scope>NUCLEOTIDE SEQUENCE</scope>
    <source>
        <strain evidence="1">NBC_01436</strain>
    </source>
</reference>